<dbReference type="RefSeq" id="WP_091184691.1">
    <property type="nucleotide sequence ID" value="NZ_FOMT01000002.1"/>
</dbReference>
<protein>
    <submittedName>
        <fullName evidence="2">Glycerophosphoryl diester phosphodiesterase</fullName>
    </submittedName>
</protein>
<dbReference type="Gene3D" id="3.20.20.190">
    <property type="entry name" value="Phosphatidylinositol (PI) phosphodiesterase"/>
    <property type="match status" value="1"/>
</dbReference>
<reference evidence="3" key="1">
    <citation type="submission" date="2016-10" db="EMBL/GenBank/DDBJ databases">
        <authorList>
            <person name="Varghese N."/>
            <person name="Submissions S."/>
        </authorList>
    </citation>
    <scope>NUCLEOTIDE SEQUENCE [LARGE SCALE GENOMIC DNA]</scope>
    <source>
        <strain evidence="3">CGMCC 1.10784</strain>
    </source>
</reference>
<dbReference type="EMBL" id="FOMT01000002">
    <property type="protein sequence ID" value="SFE08190.1"/>
    <property type="molecule type" value="Genomic_DNA"/>
</dbReference>
<dbReference type="AlphaFoldDB" id="A0A1I1XRL7"/>
<evidence type="ECO:0000313" key="3">
    <source>
        <dbReference type="Proteomes" id="UP000198855"/>
    </source>
</evidence>
<keyword evidence="3" id="KW-1185">Reference proteome</keyword>
<feature type="domain" description="GP-PDE" evidence="1">
    <location>
        <begin position="39"/>
        <end position="270"/>
    </location>
</feature>
<accession>A0A1I1XRL7</accession>
<dbReference type="SUPFAM" id="SSF51695">
    <property type="entry name" value="PLC-like phosphodiesterases"/>
    <property type="match status" value="1"/>
</dbReference>
<dbReference type="GO" id="GO:0008081">
    <property type="term" value="F:phosphoric diester hydrolase activity"/>
    <property type="evidence" value="ECO:0007669"/>
    <property type="project" value="InterPro"/>
</dbReference>
<evidence type="ECO:0000313" key="2">
    <source>
        <dbReference type="EMBL" id="SFE08190.1"/>
    </source>
</evidence>
<evidence type="ECO:0000259" key="1">
    <source>
        <dbReference type="PROSITE" id="PS51704"/>
    </source>
</evidence>
<name>A0A1I1XRL7_9BACL</name>
<dbReference type="STRING" id="1045775.SAMN05216378_2258"/>
<dbReference type="Proteomes" id="UP000198855">
    <property type="component" value="Unassembled WGS sequence"/>
</dbReference>
<dbReference type="InterPro" id="IPR030395">
    <property type="entry name" value="GP_PDE_dom"/>
</dbReference>
<gene>
    <name evidence="2" type="ORF">SAMN05216378_2258</name>
</gene>
<dbReference type="PROSITE" id="PS51704">
    <property type="entry name" value="GP_PDE"/>
    <property type="match status" value="1"/>
</dbReference>
<sequence>MAIRITSHAKLKVVLLLLLLGSSALLTSASYLTYPSNVPLIVAHRGASGYAPENTMASFELAEQLGADYIELDVRLSKDGELVVIHDVNLDRTTNGTGIVDDYTVNELRRFDAGSFFDPGYSGETISTLEEVLDRFGGRIGLLIETKDPERYPGLERKLAEELKRHRGLKDIMLQSFDFDSSKRMHELLPDVPVAVLVHEDKYPLSGDMLDELASYASYINCKVDQLDWKAVADIHKRGGKVMAWTVRTEKDMKRAKKLGVDGIITDYPA</sequence>
<dbReference type="PANTHER" id="PTHR46211:SF1">
    <property type="entry name" value="GLYCEROPHOSPHODIESTER PHOSPHODIESTERASE, CYTOPLASMIC"/>
    <property type="match status" value="1"/>
</dbReference>
<organism evidence="2 3">
    <name type="scientific">Paenibacillus catalpae</name>
    <dbReference type="NCBI Taxonomy" id="1045775"/>
    <lineage>
        <taxon>Bacteria</taxon>
        <taxon>Bacillati</taxon>
        <taxon>Bacillota</taxon>
        <taxon>Bacilli</taxon>
        <taxon>Bacillales</taxon>
        <taxon>Paenibacillaceae</taxon>
        <taxon>Paenibacillus</taxon>
    </lineage>
</organism>
<dbReference type="GO" id="GO:0006629">
    <property type="term" value="P:lipid metabolic process"/>
    <property type="evidence" value="ECO:0007669"/>
    <property type="project" value="InterPro"/>
</dbReference>
<dbReference type="Pfam" id="PF03009">
    <property type="entry name" value="GDPD"/>
    <property type="match status" value="1"/>
</dbReference>
<proteinExistence type="predicted"/>
<dbReference type="OrthoDB" id="384721at2"/>
<dbReference type="InterPro" id="IPR017946">
    <property type="entry name" value="PLC-like_Pdiesterase_TIM-brl"/>
</dbReference>
<dbReference type="PANTHER" id="PTHR46211">
    <property type="entry name" value="GLYCEROPHOSPHORYL DIESTER PHOSPHODIESTERASE"/>
    <property type="match status" value="1"/>
</dbReference>